<dbReference type="EMBL" id="LCAH01000015">
    <property type="protein sequence ID" value="KKR86309.1"/>
    <property type="molecule type" value="Genomic_DNA"/>
</dbReference>
<evidence type="ECO:0000313" key="2">
    <source>
        <dbReference type="EMBL" id="KKR86309.1"/>
    </source>
</evidence>
<accession>A0A0G0UBF9</accession>
<comment type="caution">
    <text evidence="2">The sequence shown here is derived from an EMBL/GenBank/DDBJ whole genome shotgun (WGS) entry which is preliminary data.</text>
</comment>
<reference evidence="2 3" key="1">
    <citation type="journal article" date="2015" name="Nature">
        <title>rRNA introns, odd ribosomes, and small enigmatic genomes across a large radiation of phyla.</title>
        <authorList>
            <person name="Brown C.T."/>
            <person name="Hug L.A."/>
            <person name="Thomas B.C."/>
            <person name="Sharon I."/>
            <person name="Castelle C.J."/>
            <person name="Singh A."/>
            <person name="Wilkins M.J."/>
            <person name="Williams K.H."/>
            <person name="Banfield J.F."/>
        </authorList>
    </citation>
    <scope>NUCLEOTIDE SEQUENCE [LARGE SCALE GENOMIC DNA]</scope>
</reference>
<feature type="transmembrane region" description="Helical" evidence="1">
    <location>
        <begin position="34"/>
        <end position="56"/>
    </location>
</feature>
<dbReference type="AlphaFoldDB" id="A0A0G0UBF9"/>
<gene>
    <name evidence="2" type="ORF">UU35_C0015G0004</name>
</gene>
<dbReference type="Proteomes" id="UP000034616">
    <property type="component" value="Unassembled WGS sequence"/>
</dbReference>
<protein>
    <submittedName>
        <fullName evidence="2">Uncharacterized protein</fullName>
    </submittedName>
</protein>
<evidence type="ECO:0000256" key="1">
    <source>
        <dbReference type="SAM" id="Phobius"/>
    </source>
</evidence>
<organism evidence="2 3">
    <name type="scientific">Candidatus Uhrbacteria bacterium GW2011_GWC2_41_11</name>
    <dbReference type="NCBI Taxonomy" id="1618985"/>
    <lineage>
        <taxon>Bacteria</taxon>
        <taxon>Candidatus Uhriibacteriota</taxon>
    </lineage>
</organism>
<keyword evidence="1" id="KW-1133">Transmembrane helix</keyword>
<proteinExistence type="predicted"/>
<keyword evidence="1" id="KW-0812">Transmembrane</keyword>
<keyword evidence="1" id="KW-0472">Membrane</keyword>
<name>A0A0G0UBF9_9BACT</name>
<evidence type="ECO:0000313" key="3">
    <source>
        <dbReference type="Proteomes" id="UP000034616"/>
    </source>
</evidence>
<sequence length="57" mass="6363">MFQMNDFALTLSQVLLRDKRTHESSQASMQEPKWQGAAFIAGTSLLVAICFTGLFLL</sequence>